<protein>
    <submittedName>
        <fullName evidence="1">Uncharacterized protein</fullName>
    </submittedName>
</protein>
<dbReference type="AlphaFoldDB" id="A0A0F8ZPG7"/>
<name>A0A0F8ZPG7_9ZZZZ</name>
<proteinExistence type="predicted"/>
<organism evidence="1">
    <name type="scientific">marine sediment metagenome</name>
    <dbReference type="NCBI Taxonomy" id="412755"/>
    <lineage>
        <taxon>unclassified sequences</taxon>
        <taxon>metagenomes</taxon>
        <taxon>ecological metagenomes</taxon>
    </lineage>
</organism>
<comment type="caution">
    <text evidence="1">The sequence shown here is derived from an EMBL/GenBank/DDBJ whole genome shotgun (WGS) entry which is preliminary data.</text>
</comment>
<dbReference type="EMBL" id="LAZR01062300">
    <property type="protein sequence ID" value="KKK61811.1"/>
    <property type="molecule type" value="Genomic_DNA"/>
</dbReference>
<reference evidence="1" key="1">
    <citation type="journal article" date="2015" name="Nature">
        <title>Complex archaea that bridge the gap between prokaryotes and eukaryotes.</title>
        <authorList>
            <person name="Spang A."/>
            <person name="Saw J.H."/>
            <person name="Jorgensen S.L."/>
            <person name="Zaremba-Niedzwiedzka K."/>
            <person name="Martijn J."/>
            <person name="Lind A.E."/>
            <person name="van Eijk R."/>
            <person name="Schleper C."/>
            <person name="Guy L."/>
            <person name="Ettema T.J."/>
        </authorList>
    </citation>
    <scope>NUCLEOTIDE SEQUENCE</scope>
</reference>
<sequence length="38" mass="4240">MENIGLDMEDTGFEMELGDVSEGLEGIQTIELGLENFY</sequence>
<gene>
    <name evidence="1" type="ORF">LCGC14_3010580</name>
</gene>
<accession>A0A0F8ZPG7</accession>
<evidence type="ECO:0000313" key="1">
    <source>
        <dbReference type="EMBL" id="KKK61811.1"/>
    </source>
</evidence>